<evidence type="ECO:0000259" key="9">
    <source>
        <dbReference type="PROSITE" id="PS51764"/>
    </source>
</evidence>
<feature type="domain" description="GH26" evidence="9">
    <location>
        <begin position="41"/>
        <end position="371"/>
    </location>
</feature>
<dbReference type="PRINTS" id="PR00739">
    <property type="entry name" value="GLHYDRLASE26"/>
</dbReference>
<dbReference type="AlphaFoldDB" id="A0A1R3T2G1"/>
<dbReference type="InterPro" id="IPR017853">
    <property type="entry name" value="GH"/>
</dbReference>
<dbReference type="InterPro" id="IPR022790">
    <property type="entry name" value="GH26_dom"/>
</dbReference>
<feature type="active site" description="Nucleophile" evidence="5 8">
    <location>
        <position position="304"/>
    </location>
</feature>
<protein>
    <recommendedName>
        <fullName evidence="4">Mannan endo-1,4-beta-mannosidase</fullName>
        <ecNumber evidence="4">3.2.1.78</ecNumber>
    </recommendedName>
</protein>
<keyword evidence="4" id="KW-0964">Secreted</keyword>
<dbReference type="PANTHER" id="PTHR40079:SF4">
    <property type="entry name" value="GH26 DOMAIN-CONTAINING PROTEIN-RELATED"/>
    <property type="match status" value="1"/>
</dbReference>
<evidence type="ECO:0000313" key="11">
    <source>
        <dbReference type="Proteomes" id="UP000187464"/>
    </source>
</evidence>
<feature type="binding site" evidence="6">
    <location>
        <position position="202"/>
    </location>
    <ligand>
        <name>substrate</name>
    </ligand>
</feature>
<dbReference type="RefSeq" id="WP_076931636.1">
    <property type="nucleotide sequence ID" value="NZ_LT605205.1"/>
</dbReference>
<dbReference type="EMBL" id="LT605205">
    <property type="protein sequence ID" value="SCD21901.1"/>
    <property type="molecule type" value="Genomic_DNA"/>
</dbReference>
<organism evidence="10 11">
    <name type="scientific">Proteiniphilum saccharofermentans</name>
    <dbReference type="NCBI Taxonomy" id="1642647"/>
    <lineage>
        <taxon>Bacteria</taxon>
        <taxon>Pseudomonadati</taxon>
        <taxon>Bacteroidota</taxon>
        <taxon>Bacteroidia</taxon>
        <taxon>Bacteroidales</taxon>
        <taxon>Dysgonomonadaceae</taxon>
        <taxon>Proteiniphilum</taxon>
    </lineage>
</organism>
<accession>A0A1R3T2G1</accession>
<dbReference type="Gene3D" id="3.20.20.80">
    <property type="entry name" value="Glycosidases"/>
    <property type="match status" value="1"/>
</dbReference>
<feature type="binding site" evidence="6">
    <location>
        <position position="134"/>
    </location>
    <ligand>
        <name>substrate</name>
    </ligand>
</feature>
<dbReference type="GO" id="GO:0005576">
    <property type="term" value="C:extracellular region"/>
    <property type="evidence" value="ECO:0007669"/>
    <property type="project" value="UniProtKB-SubCell"/>
</dbReference>
<dbReference type="Proteomes" id="UP000187464">
    <property type="component" value="Chromosome I"/>
</dbReference>
<dbReference type="GO" id="GO:0006080">
    <property type="term" value="P:substituted mannan metabolic process"/>
    <property type="evidence" value="ECO:0007669"/>
    <property type="project" value="UniProtKB-UniRule"/>
</dbReference>
<dbReference type="InterPro" id="IPR000805">
    <property type="entry name" value="Glyco_hydro_26"/>
</dbReference>
<feature type="active site" description="Proton donor" evidence="5 8">
    <location>
        <position position="197"/>
    </location>
</feature>
<dbReference type="EC" id="3.2.1.78" evidence="4"/>
<evidence type="ECO:0000256" key="7">
    <source>
        <dbReference type="PIRSR" id="PIRSR018168-3"/>
    </source>
</evidence>
<keyword evidence="11" id="KW-1185">Reference proteome</keyword>
<evidence type="ECO:0000256" key="3">
    <source>
        <dbReference type="ARBA" id="ARBA00023295"/>
    </source>
</evidence>
<evidence type="ECO:0000256" key="4">
    <source>
        <dbReference type="PIRNR" id="PIRNR018168"/>
    </source>
</evidence>
<dbReference type="PROSITE" id="PS51257">
    <property type="entry name" value="PROKAR_LIPOPROTEIN"/>
    <property type="match status" value="1"/>
</dbReference>
<dbReference type="Pfam" id="PF02156">
    <property type="entry name" value="Glyco_hydro_26"/>
    <property type="match status" value="1"/>
</dbReference>
<dbReference type="STRING" id="1642647.PSM36_3112"/>
<comment type="subcellular location">
    <subcellularLocation>
        <location evidence="4">Secreted</location>
    </subcellularLocation>
</comment>
<keyword evidence="4" id="KW-0732">Signal</keyword>
<feature type="site" description="Plays an important role in maintaining the position of the catalytic nucleophile" evidence="7">
    <location>
        <position position="196"/>
    </location>
</feature>
<dbReference type="KEGG" id="psac:PSM36_3112"/>
<name>A0A1R3T2G1_9BACT</name>
<dbReference type="PIRSF" id="PIRSF018168">
    <property type="entry name" value="Mannan-1_4-beta-mannosidase"/>
    <property type="match status" value="1"/>
</dbReference>
<comment type="similarity">
    <text evidence="1 4 8">Belongs to the glycosyl hydrolase 26 family.</text>
</comment>
<keyword evidence="2 4" id="KW-0378">Hydrolase</keyword>
<feature type="chain" id="PRO_5010756390" description="Mannan endo-1,4-beta-mannosidase" evidence="4">
    <location>
        <begin position="26"/>
        <end position="381"/>
    </location>
</feature>
<dbReference type="SUPFAM" id="SSF51445">
    <property type="entry name" value="(Trans)glycosidases"/>
    <property type="match status" value="1"/>
</dbReference>
<dbReference type="GO" id="GO:0016985">
    <property type="term" value="F:mannan endo-1,4-beta-mannosidase activity"/>
    <property type="evidence" value="ECO:0007669"/>
    <property type="project" value="UniProtKB-UniRule"/>
</dbReference>
<evidence type="ECO:0000256" key="2">
    <source>
        <dbReference type="ARBA" id="ARBA00022801"/>
    </source>
</evidence>
<sequence length="381" mass="43601">MNAKSLAFCTSIFIFLFFASCTSKAGTGKISDKVQGTELTAEAQNLLENLKEISSQGFMFGHQDDPLYGIIWEGDSGRSDVKSVVGDYPAVMGFDIGRIEHGNEKNIDNVSFDKIRQEIIRQYNRGGIITISWHLDNPLTGGDSWDVSTGGVVTSILPGGGQHEKFLMWLQRAADFFNSLTTDSGVKIPVLFRPWHEHTGSWFWWGKEHCTVDEYKQLWHITRDFFDQQGINHLLYGYSPDAQGPGDIYMERYPGDEYVDLLGLDCYHRDNEKGTAAYQQTLHTILSFMTEEGEKRNKPIALTETGLEAIPIHDWWTNVLFPVLDQYPVTYVLVWRNARERPDHFYAPYPGHLSEADFIAFYQHPKTLFCKDIHYIYNPKD</sequence>
<dbReference type="InterPro" id="IPR016714">
    <property type="entry name" value="MANB/E"/>
</dbReference>
<feature type="binding site" evidence="6">
    <location>
        <position position="267"/>
    </location>
    <ligand>
        <name>substrate</name>
    </ligand>
</feature>
<feature type="signal peptide" evidence="4">
    <location>
        <begin position="1"/>
        <end position="25"/>
    </location>
</feature>
<keyword evidence="3 4" id="KW-0326">Glycosidase</keyword>
<evidence type="ECO:0000256" key="6">
    <source>
        <dbReference type="PIRSR" id="PIRSR018168-2"/>
    </source>
</evidence>
<reference evidence="10 11" key="1">
    <citation type="submission" date="2016-08" db="EMBL/GenBank/DDBJ databases">
        <authorList>
            <person name="Seilhamer J.J."/>
        </authorList>
    </citation>
    <scope>NUCLEOTIDE SEQUENCE [LARGE SCALE GENOMIC DNA]</scope>
    <source>
        <strain evidence="10">M3/6</strain>
    </source>
</reference>
<keyword evidence="4" id="KW-0119">Carbohydrate metabolism</keyword>
<comment type="catalytic activity">
    <reaction evidence="4">
        <text>Random hydrolysis of (1-&gt;4)-beta-D-mannosidic linkages in mannans, galactomannans and glucomannans.</text>
        <dbReference type="EC" id="3.2.1.78"/>
    </reaction>
</comment>
<evidence type="ECO:0000256" key="1">
    <source>
        <dbReference type="ARBA" id="ARBA00007754"/>
    </source>
</evidence>
<evidence type="ECO:0000256" key="5">
    <source>
        <dbReference type="PIRSR" id="PIRSR018168-1"/>
    </source>
</evidence>
<dbReference type="PROSITE" id="PS51764">
    <property type="entry name" value="GH26"/>
    <property type="match status" value="1"/>
</dbReference>
<proteinExistence type="inferred from homology"/>
<dbReference type="PANTHER" id="PTHR40079">
    <property type="entry name" value="MANNAN ENDO-1,4-BETA-MANNOSIDASE E-RELATED"/>
    <property type="match status" value="1"/>
</dbReference>
<gene>
    <name evidence="10" type="ORF">PSM36_3112</name>
</gene>
<evidence type="ECO:0000256" key="8">
    <source>
        <dbReference type="PROSITE-ProRule" id="PRU01100"/>
    </source>
</evidence>
<evidence type="ECO:0000313" key="10">
    <source>
        <dbReference type="EMBL" id="SCD21901.1"/>
    </source>
</evidence>